<protein>
    <recommendedName>
        <fullName evidence="2">Putative plant transposon protein domain-containing protein</fullName>
    </recommendedName>
</protein>
<reference evidence="3 4" key="1">
    <citation type="journal article" date="2023" name="Plants (Basel)">
        <title>Bridging the Gap: Combining Genomics and Transcriptomics Approaches to Understand Stylosanthes scabra, an Orphan Legume from the Brazilian Caatinga.</title>
        <authorList>
            <person name="Ferreira-Neto J.R.C."/>
            <person name="da Silva M.D."/>
            <person name="Binneck E."/>
            <person name="de Melo N.F."/>
            <person name="da Silva R.H."/>
            <person name="de Melo A.L.T.M."/>
            <person name="Pandolfi V."/>
            <person name="Bustamante F.O."/>
            <person name="Brasileiro-Vidal A.C."/>
            <person name="Benko-Iseppon A.M."/>
        </authorList>
    </citation>
    <scope>NUCLEOTIDE SEQUENCE [LARGE SCALE GENOMIC DNA]</scope>
    <source>
        <tissue evidence="3">Leaves</tissue>
    </source>
</reference>
<evidence type="ECO:0000313" key="4">
    <source>
        <dbReference type="Proteomes" id="UP001341840"/>
    </source>
</evidence>
<dbReference type="EMBL" id="JASCZI010092036">
    <property type="protein sequence ID" value="MED6151733.1"/>
    <property type="molecule type" value="Genomic_DNA"/>
</dbReference>
<feature type="domain" description="Putative plant transposon protein" evidence="2">
    <location>
        <begin position="12"/>
        <end position="109"/>
    </location>
</feature>
<dbReference type="Proteomes" id="UP001341840">
    <property type="component" value="Unassembled WGS sequence"/>
</dbReference>
<name>A0ABU6TUQ8_9FABA</name>
<gene>
    <name evidence="3" type="ORF">PIB30_085259</name>
</gene>
<evidence type="ECO:0000313" key="3">
    <source>
        <dbReference type="EMBL" id="MED6151733.1"/>
    </source>
</evidence>
<organism evidence="3 4">
    <name type="scientific">Stylosanthes scabra</name>
    <dbReference type="NCBI Taxonomy" id="79078"/>
    <lineage>
        <taxon>Eukaryota</taxon>
        <taxon>Viridiplantae</taxon>
        <taxon>Streptophyta</taxon>
        <taxon>Embryophyta</taxon>
        <taxon>Tracheophyta</taxon>
        <taxon>Spermatophyta</taxon>
        <taxon>Magnoliopsida</taxon>
        <taxon>eudicotyledons</taxon>
        <taxon>Gunneridae</taxon>
        <taxon>Pentapetalae</taxon>
        <taxon>rosids</taxon>
        <taxon>fabids</taxon>
        <taxon>Fabales</taxon>
        <taxon>Fabaceae</taxon>
        <taxon>Papilionoideae</taxon>
        <taxon>50 kb inversion clade</taxon>
        <taxon>dalbergioids sensu lato</taxon>
        <taxon>Dalbergieae</taxon>
        <taxon>Pterocarpus clade</taxon>
        <taxon>Stylosanthes</taxon>
    </lineage>
</organism>
<keyword evidence="4" id="KW-1185">Reference proteome</keyword>
<accession>A0ABU6TUQ8</accession>
<proteinExistence type="predicted"/>
<sequence>MRFKAQVEGATTDFETRKEHDQQLDRVLADLCMPGATSKLSTGQQRVPIQLKRQELNPIARGWHELSIHSLIPSSNRSEILVIRAILIHCIMNGEDVRAEEIIADKMQEEWNQQGYLETSNTSNKTMKMRTNQCLKLKKEMKKDKEKSMTTNTISQNMTTNKTSNINHNFSNLHSMKSQPTQTSMKRTCIV</sequence>
<feature type="region of interest" description="Disordered" evidence="1">
    <location>
        <begin position="172"/>
        <end position="191"/>
    </location>
</feature>
<comment type="caution">
    <text evidence="3">The sequence shown here is derived from an EMBL/GenBank/DDBJ whole genome shotgun (WGS) entry which is preliminary data.</text>
</comment>
<evidence type="ECO:0000256" key="1">
    <source>
        <dbReference type="SAM" id="MobiDB-lite"/>
    </source>
</evidence>
<dbReference type="InterPro" id="IPR046796">
    <property type="entry name" value="Transposase_32_dom"/>
</dbReference>
<evidence type="ECO:0000259" key="2">
    <source>
        <dbReference type="Pfam" id="PF20167"/>
    </source>
</evidence>
<dbReference type="Pfam" id="PF20167">
    <property type="entry name" value="Transposase_32"/>
    <property type="match status" value="1"/>
</dbReference>